<feature type="transmembrane region" description="Helical" evidence="7">
    <location>
        <begin position="373"/>
        <end position="391"/>
    </location>
</feature>
<feature type="domain" description="ABC3 transporter permease C-terminal" evidence="8">
    <location>
        <begin position="291"/>
        <end position="402"/>
    </location>
</feature>
<feature type="transmembrane region" description="Helical" evidence="7">
    <location>
        <begin position="340"/>
        <end position="361"/>
    </location>
</feature>
<evidence type="ECO:0000256" key="2">
    <source>
        <dbReference type="ARBA" id="ARBA00022475"/>
    </source>
</evidence>
<evidence type="ECO:0000313" key="11">
    <source>
        <dbReference type="Proteomes" id="UP001320691"/>
    </source>
</evidence>
<feature type="domain" description="MacB-like periplasmic core" evidence="9">
    <location>
        <begin position="54"/>
        <end position="249"/>
    </location>
</feature>
<keyword evidence="5 7" id="KW-0472">Membrane</keyword>
<proteinExistence type="inferred from homology"/>
<dbReference type="Pfam" id="PF02687">
    <property type="entry name" value="FtsX"/>
    <property type="match status" value="1"/>
</dbReference>
<dbReference type="AlphaFoldDB" id="A0AAW5PHL1"/>
<dbReference type="GO" id="GO:0005886">
    <property type="term" value="C:plasma membrane"/>
    <property type="evidence" value="ECO:0007669"/>
    <property type="project" value="UniProtKB-SubCell"/>
</dbReference>
<evidence type="ECO:0000259" key="8">
    <source>
        <dbReference type="Pfam" id="PF02687"/>
    </source>
</evidence>
<dbReference type="RefSeq" id="WP_123729280.1">
    <property type="nucleotide sequence ID" value="NZ_JANUEK010000002.1"/>
</dbReference>
<organism evidence="10 11">
    <name type="scientific">Stenotrophomonas rhizophila</name>
    <dbReference type="NCBI Taxonomy" id="216778"/>
    <lineage>
        <taxon>Bacteria</taxon>
        <taxon>Pseudomonadati</taxon>
        <taxon>Pseudomonadota</taxon>
        <taxon>Gammaproteobacteria</taxon>
        <taxon>Lysobacterales</taxon>
        <taxon>Lysobacteraceae</taxon>
        <taxon>Stenotrophomonas</taxon>
    </lineage>
</organism>
<dbReference type="GO" id="GO:0022857">
    <property type="term" value="F:transmembrane transporter activity"/>
    <property type="evidence" value="ECO:0007669"/>
    <property type="project" value="TreeGrafter"/>
</dbReference>
<dbReference type="PANTHER" id="PTHR30572:SF4">
    <property type="entry name" value="ABC TRANSPORTER PERMEASE YTRF"/>
    <property type="match status" value="1"/>
</dbReference>
<evidence type="ECO:0000256" key="4">
    <source>
        <dbReference type="ARBA" id="ARBA00022989"/>
    </source>
</evidence>
<dbReference type="Pfam" id="PF12704">
    <property type="entry name" value="MacB_PCD"/>
    <property type="match status" value="1"/>
</dbReference>
<dbReference type="InterPro" id="IPR025857">
    <property type="entry name" value="MacB_PCD"/>
</dbReference>
<evidence type="ECO:0000259" key="9">
    <source>
        <dbReference type="Pfam" id="PF12704"/>
    </source>
</evidence>
<gene>
    <name evidence="10" type="ORF">M2412_001267</name>
</gene>
<comment type="similarity">
    <text evidence="6">Belongs to the ABC-4 integral membrane protein family.</text>
</comment>
<evidence type="ECO:0000313" key="10">
    <source>
        <dbReference type="EMBL" id="MCS4279300.1"/>
    </source>
</evidence>
<comment type="subcellular location">
    <subcellularLocation>
        <location evidence="1">Cell membrane</location>
        <topology evidence="1">Multi-pass membrane protein</topology>
    </subcellularLocation>
</comment>
<feature type="transmembrane region" description="Helical" evidence="7">
    <location>
        <begin position="15"/>
        <end position="39"/>
    </location>
</feature>
<comment type="caution">
    <text evidence="10">The sequence shown here is derived from an EMBL/GenBank/DDBJ whole genome shotgun (WGS) entry which is preliminary data.</text>
</comment>
<evidence type="ECO:0000256" key="1">
    <source>
        <dbReference type="ARBA" id="ARBA00004651"/>
    </source>
</evidence>
<evidence type="ECO:0000256" key="7">
    <source>
        <dbReference type="SAM" id="Phobius"/>
    </source>
</evidence>
<feature type="transmembrane region" description="Helical" evidence="7">
    <location>
        <begin position="284"/>
        <end position="311"/>
    </location>
</feature>
<reference evidence="10" key="1">
    <citation type="submission" date="2022-08" db="EMBL/GenBank/DDBJ databases">
        <title>Genomic analyses of the natural microbiome of Caenorhabditis elegans.</title>
        <authorList>
            <person name="Samuel B."/>
        </authorList>
    </citation>
    <scope>NUCLEOTIDE SEQUENCE</scope>
    <source>
        <strain evidence="10">BIGb0277</strain>
    </source>
</reference>
<dbReference type="InterPro" id="IPR050250">
    <property type="entry name" value="Macrolide_Exporter_MacB"/>
</dbReference>
<evidence type="ECO:0000256" key="3">
    <source>
        <dbReference type="ARBA" id="ARBA00022692"/>
    </source>
</evidence>
<keyword evidence="2" id="KW-1003">Cell membrane</keyword>
<dbReference type="InterPro" id="IPR003838">
    <property type="entry name" value="ABC3_permease_C"/>
</dbReference>
<accession>A0AAW5PHL1</accession>
<evidence type="ECO:0000256" key="6">
    <source>
        <dbReference type="ARBA" id="ARBA00038076"/>
    </source>
</evidence>
<keyword evidence="4 7" id="KW-1133">Transmembrane helix</keyword>
<evidence type="ECO:0000256" key="5">
    <source>
        <dbReference type="ARBA" id="ARBA00023136"/>
    </source>
</evidence>
<dbReference type="PANTHER" id="PTHR30572">
    <property type="entry name" value="MEMBRANE COMPONENT OF TRANSPORTER-RELATED"/>
    <property type="match status" value="1"/>
</dbReference>
<protein>
    <submittedName>
        <fullName evidence="10">ABC transport system permease protein</fullName>
    </submittedName>
</protein>
<dbReference type="Proteomes" id="UP001320691">
    <property type="component" value="Unassembled WGS sequence"/>
</dbReference>
<dbReference type="EMBL" id="JANUEK010000002">
    <property type="protein sequence ID" value="MCS4279300.1"/>
    <property type="molecule type" value="Genomic_DNA"/>
</dbReference>
<sequence length="409" mass="44048">MDISLVLAALRRHKIIASLVVLEIAFTCAVICNAGFLIAERIERVQRPSGLAEDSLLRLQLSAAKRGDQDALAQTRTDLAALRAIPGVQSATVVSQIPYGDSSSNSGVNLRQDQDAPTLDASVYLASPEALPTLGLSLVAGRDFSAQDYIDWQPGTAPGEINIPTAIITQATADRLFPQGNAVGRQFYSWGSQPTQVVGVVERLTRPSETDDPSSMEYSMIFPVSVPYTSGANFLVRTQPGQRDNVLEQATAALRESGPPRIFGLNNGSIESLRDRYYRNDKAMAWLLALICVSLLVITVAGIVGLASFWVQQRTRAIGIRRALGATRVQILRYFQTENLLLTLGGSLLGALLAVALNLLLMQFYEVPRLPAAYLLLGLAVLVPLGQLAILQPALKASRVEPATATRSA</sequence>
<name>A0AAW5PHL1_9GAMM</name>
<keyword evidence="3 7" id="KW-0812">Transmembrane</keyword>